<dbReference type="OrthoDB" id="6385838at2"/>
<accession>A0A2S0VR65</accession>
<evidence type="ECO:0008006" key="4">
    <source>
        <dbReference type="Google" id="ProtNLM"/>
    </source>
</evidence>
<dbReference type="InterPro" id="IPR025293">
    <property type="entry name" value="YfiR/HmsC-like"/>
</dbReference>
<gene>
    <name evidence="2" type="ORF">C2869_09060</name>
</gene>
<dbReference type="Proteomes" id="UP000244441">
    <property type="component" value="Chromosome"/>
</dbReference>
<feature type="signal peptide" evidence="1">
    <location>
        <begin position="1"/>
        <end position="25"/>
    </location>
</feature>
<keyword evidence="1" id="KW-0732">Signal</keyword>
<evidence type="ECO:0000313" key="3">
    <source>
        <dbReference type="Proteomes" id="UP000244441"/>
    </source>
</evidence>
<dbReference type="Pfam" id="PF13689">
    <property type="entry name" value="DUF4154"/>
    <property type="match status" value="1"/>
</dbReference>
<reference evidence="2 3" key="1">
    <citation type="submission" date="2018-01" db="EMBL/GenBank/DDBJ databases">
        <title>Genome sequence of a Cantenovulum-like bacteria.</title>
        <authorList>
            <person name="Tan W.R."/>
            <person name="Lau N.-S."/>
            <person name="Go F."/>
            <person name="Amirul A.-A.A."/>
        </authorList>
    </citation>
    <scope>NUCLEOTIDE SEQUENCE [LARGE SCALE GENOMIC DNA]</scope>
    <source>
        <strain evidence="2 3">CCB-QB4</strain>
    </source>
</reference>
<protein>
    <recommendedName>
        <fullName evidence="4">YfiR family protein</fullName>
    </recommendedName>
</protein>
<keyword evidence="3" id="KW-1185">Reference proteome</keyword>
<sequence length="182" mass="20700">MRIFRSAKPLYLLLLLVFIPSKAFAVDPVVQRQAELLFHALFMVDWPNSKAPQLNLCALTSSSESVAHVLASKYGLSSKRQPIHVHFSNSIKEALNYDREFGCDIYYLDPIFSTFNFGTITEMSYSRAILTLGHGTLFIEKGGMLSLIGEQKRDSHLQSSTQFRRARLLKVDERLIARAKKF</sequence>
<dbReference type="RefSeq" id="WP_108602633.1">
    <property type="nucleotide sequence ID" value="NZ_CP026604.1"/>
</dbReference>
<dbReference type="EMBL" id="CP026604">
    <property type="protein sequence ID" value="AWB66570.1"/>
    <property type="molecule type" value="Genomic_DNA"/>
</dbReference>
<organism evidence="2 3">
    <name type="scientific">Saccharobesus litoralis</name>
    <dbReference type="NCBI Taxonomy" id="2172099"/>
    <lineage>
        <taxon>Bacteria</taxon>
        <taxon>Pseudomonadati</taxon>
        <taxon>Pseudomonadota</taxon>
        <taxon>Gammaproteobacteria</taxon>
        <taxon>Alteromonadales</taxon>
        <taxon>Alteromonadaceae</taxon>
        <taxon>Saccharobesus</taxon>
    </lineage>
</organism>
<proteinExistence type="predicted"/>
<evidence type="ECO:0000313" key="2">
    <source>
        <dbReference type="EMBL" id="AWB66570.1"/>
    </source>
</evidence>
<name>A0A2S0VR65_9ALTE</name>
<feature type="chain" id="PRO_5015622555" description="YfiR family protein" evidence="1">
    <location>
        <begin position="26"/>
        <end position="182"/>
    </location>
</feature>
<dbReference type="AlphaFoldDB" id="A0A2S0VR65"/>
<dbReference type="KEGG" id="cate:C2869_09060"/>
<evidence type="ECO:0000256" key="1">
    <source>
        <dbReference type="SAM" id="SignalP"/>
    </source>
</evidence>